<accession>A0A9D1HBU2</accession>
<dbReference type="PANTHER" id="PTHR15239:SF6">
    <property type="entry name" value="RIBOSOME QUALITY CONTROL COMPLEX SUBUNIT NEMF"/>
    <property type="match status" value="1"/>
</dbReference>
<protein>
    <submittedName>
        <fullName evidence="6">NFACT family protein</fullName>
    </submittedName>
</protein>
<evidence type="ECO:0000313" key="6">
    <source>
        <dbReference type="EMBL" id="HIT99340.1"/>
    </source>
</evidence>
<dbReference type="GO" id="GO:0019843">
    <property type="term" value="F:rRNA binding"/>
    <property type="evidence" value="ECO:0007669"/>
    <property type="project" value="UniProtKB-KW"/>
</dbReference>
<sequence length="570" mass="64200">MSFDGMVTFAMTKELNEALRLSKIEKIYQPQPEQLLFNIHTKQGGKKLLVSVSGSHSAVYLVDRSPDNPASPPPFCMVLRKHLGAGRITDIKQYENDRIIEILIETADELGFSLNRKLIIEIMGKHSNAVLVDMKDNKIIDSIKHISIDVNRARQILPGKTYEYPPTQHKTPFTETSRNDFARIFSESSQPSRALLSEVQGLSPALAETIAEAGCTQGSSDSDADKSYDALRRIIDSVRSKNCTPIVYTDEHGKPEDFHITPLYRCQGAFDVIHFDTVSEAAGYYFSHRESSNILKQQSSNLLRTVNASLDKLLLKSQKLKEDLLNAENSEKYRIYGELITANIHNIRPGASNAILTNYYDGSEMNIPLDPRFSPSKNAQIYYKKYGKSKTALKEKKIQLEEVSRETEYLESVSEFIKMASSSEELEAIKQELTDGGFIKYRNTKKHPAKSSKPKPFSYESSSGKKILVGRNNKENDWLTLKKASNSDIWLHTKDIPGSHVILFTEGEEPSESDLTEAASIAAFHSKAKDSENVPVDYTKARYVKKPSKARFGMVIFTHNRTLYVNPKIP</sequence>
<evidence type="ECO:0000259" key="5">
    <source>
        <dbReference type="Pfam" id="PF05670"/>
    </source>
</evidence>
<keyword evidence="3" id="KW-0694">RNA-binding</keyword>
<dbReference type="EMBL" id="DVLX01000039">
    <property type="protein sequence ID" value="HIT99340.1"/>
    <property type="molecule type" value="Genomic_DNA"/>
</dbReference>
<evidence type="ECO:0000256" key="2">
    <source>
        <dbReference type="ARBA" id="ARBA00022730"/>
    </source>
</evidence>
<feature type="domain" description="NFACT RNA-binding" evidence="5">
    <location>
        <begin position="456"/>
        <end position="549"/>
    </location>
</feature>
<dbReference type="InterPro" id="IPR043682">
    <property type="entry name" value="RqcH_bacterial"/>
</dbReference>
<dbReference type="HAMAP" id="MF_00844_B">
    <property type="entry name" value="RqcH_B"/>
    <property type="match status" value="1"/>
</dbReference>
<dbReference type="Gene3D" id="2.30.310.10">
    <property type="entry name" value="ibrinogen binding protein from staphylococcus aureus domain"/>
    <property type="match status" value="1"/>
</dbReference>
<dbReference type="GO" id="GO:1990112">
    <property type="term" value="C:RQC complex"/>
    <property type="evidence" value="ECO:0007669"/>
    <property type="project" value="TreeGrafter"/>
</dbReference>
<dbReference type="Pfam" id="PF05670">
    <property type="entry name" value="NFACT-R_1"/>
    <property type="match status" value="1"/>
</dbReference>
<dbReference type="AlphaFoldDB" id="A0A9D1HBU2"/>
<dbReference type="Proteomes" id="UP000824159">
    <property type="component" value="Unassembled WGS sequence"/>
</dbReference>
<dbReference type="Pfam" id="PF05833">
    <property type="entry name" value="NFACT_N"/>
    <property type="match status" value="1"/>
</dbReference>
<gene>
    <name evidence="6" type="ORF">IAD12_03695</name>
</gene>
<evidence type="ECO:0000313" key="7">
    <source>
        <dbReference type="Proteomes" id="UP000824159"/>
    </source>
</evidence>
<dbReference type="InterPro" id="IPR008532">
    <property type="entry name" value="NFACT_RNA-bd"/>
</dbReference>
<dbReference type="InterPro" id="IPR051608">
    <property type="entry name" value="RQC_Subunit_NEMF"/>
</dbReference>
<comment type="caution">
    <text evidence="6">The sequence shown here is derived from an EMBL/GenBank/DDBJ whole genome shotgun (WGS) entry which is preliminary data.</text>
</comment>
<keyword evidence="2" id="KW-0699">rRNA-binding</keyword>
<name>A0A9D1HBU2_9FIRM</name>
<dbReference type="FunFam" id="2.30.310.10:FF:000004">
    <property type="entry name" value="Fibronectin-binding protein A"/>
    <property type="match status" value="1"/>
</dbReference>
<dbReference type="GO" id="GO:0000049">
    <property type="term" value="F:tRNA binding"/>
    <property type="evidence" value="ECO:0007669"/>
    <property type="project" value="UniProtKB-KW"/>
</dbReference>
<proteinExistence type="inferred from homology"/>
<evidence type="ECO:0000256" key="3">
    <source>
        <dbReference type="ARBA" id="ARBA00022884"/>
    </source>
</evidence>
<evidence type="ECO:0000256" key="1">
    <source>
        <dbReference type="ARBA" id="ARBA00022555"/>
    </source>
</evidence>
<feature type="non-terminal residue" evidence="6">
    <location>
        <position position="570"/>
    </location>
</feature>
<dbReference type="PANTHER" id="PTHR15239">
    <property type="entry name" value="NUCLEAR EXPORT MEDIATOR FACTOR NEMF"/>
    <property type="match status" value="1"/>
</dbReference>
<reference evidence="6" key="1">
    <citation type="submission" date="2020-10" db="EMBL/GenBank/DDBJ databases">
        <authorList>
            <person name="Gilroy R."/>
        </authorList>
    </citation>
    <scope>NUCLEOTIDE SEQUENCE</scope>
    <source>
        <strain evidence="6">CHK176-22527</strain>
    </source>
</reference>
<keyword evidence="1" id="KW-0820">tRNA-binding</keyword>
<evidence type="ECO:0000256" key="4">
    <source>
        <dbReference type="ARBA" id="ARBA00022917"/>
    </source>
</evidence>
<organism evidence="6 7">
    <name type="scientific">Candidatus Allocopromorpha excrementavium</name>
    <dbReference type="NCBI Taxonomy" id="2840741"/>
    <lineage>
        <taxon>Bacteria</taxon>
        <taxon>Bacillati</taxon>
        <taxon>Bacillota</taxon>
        <taxon>Clostridia</taxon>
        <taxon>Eubacteriales</taxon>
        <taxon>Eubacteriaceae</taxon>
        <taxon>Eubacteriaceae incertae sedis</taxon>
        <taxon>Candidatus Allocopromorpha</taxon>
    </lineage>
</organism>
<dbReference type="GO" id="GO:0043023">
    <property type="term" value="F:ribosomal large subunit binding"/>
    <property type="evidence" value="ECO:0007669"/>
    <property type="project" value="TreeGrafter"/>
</dbReference>
<dbReference type="GO" id="GO:0072344">
    <property type="term" value="P:rescue of stalled ribosome"/>
    <property type="evidence" value="ECO:0007669"/>
    <property type="project" value="InterPro"/>
</dbReference>
<reference evidence="6" key="2">
    <citation type="journal article" date="2021" name="PeerJ">
        <title>Extensive microbial diversity within the chicken gut microbiome revealed by metagenomics and culture.</title>
        <authorList>
            <person name="Gilroy R."/>
            <person name="Ravi A."/>
            <person name="Getino M."/>
            <person name="Pursley I."/>
            <person name="Horton D.L."/>
            <person name="Alikhan N.F."/>
            <person name="Baker D."/>
            <person name="Gharbi K."/>
            <person name="Hall N."/>
            <person name="Watson M."/>
            <person name="Adriaenssens E.M."/>
            <person name="Foster-Nyarko E."/>
            <person name="Jarju S."/>
            <person name="Secka A."/>
            <person name="Antonio M."/>
            <person name="Oren A."/>
            <person name="Chaudhuri R.R."/>
            <person name="La Ragione R."/>
            <person name="Hildebrand F."/>
            <person name="Pallen M.J."/>
        </authorList>
    </citation>
    <scope>NUCLEOTIDE SEQUENCE</scope>
    <source>
        <strain evidence="6">CHK176-22527</strain>
    </source>
</reference>
<keyword evidence="4" id="KW-0648">Protein biosynthesis</keyword>